<feature type="transmembrane region" description="Helical" evidence="11">
    <location>
        <begin position="301"/>
        <end position="321"/>
    </location>
</feature>
<evidence type="ECO:0000256" key="5">
    <source>
        <dbReference type="ARBA" id="ARBA00022692"/>
    </source>
</evidence>
<dbReference type="OrthoDB" id="1878542at2759"/>
<sequence length="971" mass="106027">MGDLQSARAAHVEAVVDAAGVNIEHELHIHVKTWIALAERFFCLLSHLSSPAAHGFLAQSMTLLLGDETKAVWCSTILAIYTLALNPPLSLAADYWGRKYIMIVNTFLGFIGQVMISRALNMGTLLTGFCFLGFAFGPGFAFYAVVSEIVPRKHRAWSQASVNASTGAGAIVSVLMAGALIRHGNLENYRIYWYVAAGISFAGTLGLLVGYHPPPRDLEDVLTTWQKLVSLDWIGIILISTGSVLFALGLSWANNPYGWGSAPVLVPLTTGLAMMLAFVLYEWLARKDGLAHHDLFRDRNFIISIIVIFAEGVAFFTLNNYFIFEHIAVFGIDSWDASLRFIVFLGGSIVFSIAAGAYTTFTKSLRGPLVLGLAAYVVFAALMTTLTPGSNKKASWGYATLGAFRTMATPRDMISVTTGLLTAARGLGGSVGTAINGAILNNTLKKNLATNITQAVLPLGFPAQELGTFIADLTSGNIVDLQSIPGITPEIIAAGSHAFSEAYALAFKNTWICAACFCALALIASCFVRNARSEFNAHIDAPAEAELARQQKEIDAAKVATKAQHLEQASIWQYEIARISMVGAGIQVPPNAGRVMKHLGLLDGLMKQAVEIEYLDLLRYEDGSRLLRRDCSKSLEQYGAPWLVSHREDYHMILLDAARSSGVEIRLGSMVKAIKFETTEVVLEDDSVLKADVIVGADGLWSSTRDQILGHPSPPTETGDLAYRATFTTAQLRSLNNPRINKLVEERAATLWMGPEKHTVLYPVRGGQEFNLVLLRPDNLPTGVNKAAGDLAEMGATFAGWDPILTKIISCIPTVLKWKLCSHEELPKWCKENVAILGDACHPTLPYQAQGAAMAVEDGIVLGLLLGNLSHDYSPGVARENIPSILQLYESLRKKRTSLNVKGAIANRVMYHIPDGPKQRQRNNDLKAVDWTQPCRWQWADSTYQSQLLGSDVVTDSQRGYEQWRKRENDV</sequence>
<evidence type="ECO:0000256" key="9">
    <source>
        <dbReference type="ARBA" id="ARBA00023033"/>
    </source>
</evidence>
<evidence type="ECO:0000259" key="12">
    <source>
        <dbReference type="Pfam" id="PF01494"/>
    </source>
</evidence>
<dbReference type="InterPro" id="IPR036259">
    <property type="entry name" value="MFS_trans_sf"/>
</dbReference>
<reference evidence="13 14" key="1">
    <citation type="submission" date="2015-01" db="EMBL/GenBank/DDBJ databases">
        <title>The Genome Sequence of Rhinocladiella mackenzie CBS 650.93.</title>
        <authorList>
            <consortium name="The Broad Institute Genomics Platform"/>
            <person name="Cuomo C."/>
            <person name="de Hoog S."/>
            <person name="Gorbushina A."/>
            <person name="Stielow B."/>
            <person name="Teixiera M."/>
            <person name="Abouelleil A."/>
            <person name="Chapman S.B."/>
            <person name="Priest M."/>
            <person name="Young S.K."/>
            <person name="Wortman J."/>
            <person name="Nusbaum C."/>
            <person name="Birren B."/>
        </authorList>
    </citation>
    <scope>NUCLEOTIDE SEQUENCE [LARGE SCALE GENOMIC DNA]</scope>
    <source>
        <strain evidence="13 14">CBS 650.93</strain>
    </source>
</reference>
<evidence type="ECO:0000256" key="1">
    <source>
        <dbReference type="ARBA" id="ARBA00004141"/>
    </source>
</evidence>
<dbReference type="PANTHER" id="PTHR13789">
    <property type="entry name" value="MONOOXYGENASE"/>
    <property type="match status" value="1"/>
</dbReference>
<protein>
    <recommendedName>
        <fullName evidence="12">FAD-binding domain-containing protein</fullName>
    </recommendedName>
</protein>
<dbReference type="Gene3D" id="3.50.50.60">
    <property type="entry name" value="FAD/NAD(P)-binding domain"/>
    <property type="match status" value="1"/>
</dbReference>
<dbReference type="PROSITE" id="PS00216">
    <property type="entry name" value="SUGAR_TRANSPORT_1"/>
    <property type="match status" value="1"/>
</dbReference>
<dbReference type="HOGENOM" id="CLU_305462_0_0_1"/>
<dbReference type="GO" id="GO:0022857">
    <property type="term" value="F:transmembrane transporter activity"/>
    <property type="evidence" value="ECO:0007669"/>
    <property type="project" value="InterPro"/>
</dbReference>
<dbReference type="GO" id="GO:0071949">
    <property type="term" value="F:FAD binding"/>
    <property type="evidence" value="ECO:0007669"/>
    <property type="project" value="InterPro"/>
</dbReference>
<feature type="transmembrane region" description="Helical" evidence="11">
    <location>
        <begin position="231"/>
        <end position="253"/>
    </location>
</feature>
<feature type="transmembrane region" description="Helical" evidence="11">
    <location>
        <begin position="70"/>
        <end position="89"/>
    </location>
</feature>
<keyword evidence="4" id="KW-0285">Flavoprotein</keyword>
<feature type="transmembrane region" description="Helical" evidence="11">
    <location>
        <begin position="167"/>
        <end position="185"/>
    </location>
</feature>
<feature type="transmembrane region" description="Helical" evidence="11">
    <location>
        <begin position="101"/>
        <end position="120"/>
    </location>
</feature>
<keyword evidence="9" id="KW-0503">Monooxygenase</keyword>
<dbReference type="RefSeq" id="XP_013272017.1">
    <property type="nucleotide sequence ID" value="XM_013416563.1"/>
</dbReference>
<evidence type="ECO:0000313" key="14">
    <source>
        <dbReference type="Proteomes" id="UP000053617"/>
    </source>
</evidence>
<evidence type="ECO:0000256" key="2">
    <source>
        <dbReference type="ARBA" id="ARBA00007992"/>
    </source>
</evidence>
<dbReference type="Pfam" id="PF06609">
    <property type="entry name" value="TRI12"/>
    <property type="match status" value="1"/>
</dbReference>
<keyword evidence="10 11" id="KW-0472">Membrane</keyword>
<feature type="transmembrane region" description="Helical" evidence="11">
    <location>
        <begin position="341"/>
        <end position="361"/>
    </location>
</feature>
<dbReference type="PANTHER" id="PTHR13789:SF311">
    <property type="entry name" value="HYDROXYLASE, PUTATIVE (AFU_ORTHOLOGUE AFUA_5G10180)-RELATED"/>
    <property type="match status" value="1"/>
</dbReference>
<evidence type="ECO:0000256" key="3">
    <source>
        <dbReference type="ARBA" id="ARBA00022448"/>
    </source>
</evidence>
<gene>
    <name evidence="13" type="ORF">Z518_05752</name>
</gene>
<feature type="transmembrane region" description="Helical" evidence="11">
    <location>
        <begin position="191"/>
        <end position="211"/>
    </location>
</feature>
<keyword evidence="14" id="KW-1185">Reference proteome</keyword>
<dbReference type="InterPro" id="IPR005829">
    <property type="entry name" value="Sugar_transporter_CS"/>
</dbReference>
<accession>A0A0D2IP10</accession>
<dbReference type="GO" id="GO:0004497">
    <property type="term" value="F:monooxygenase activity"/>
    <property type="evidence" value="ECO:0007669"/>
    <property type="project" value="UniProtKB-KW"/>
</dbReference>
<name>A0A0D2IP10_9EURO</name>
<dbReference type="VEuPathDB" id="FungiDB:Z518_05752"/>
<dbReference type="Pfam" id="PF01494">
    <property type="entry name" value="FAD_binding_3"/>
    <property type="match status" value="1"/>
</dbReference>
<keyword evidence="7 11" id="KW-1133">Transmembrane helix</keyword>
<dbReference type="Gene3D" id="1.20.1250.20">
    <property type="entry name" value="MFS general substrate transporter like domains"/>
    <property type="match status" value="1"/>
</dbReference>
<dbReference type="GO" id="GO:0016020">
    <property type="term" value="C:membrane"/>
    <property type="evidence" value="ECO:0007669"/>
    <property type="project" value="UniProtKB-SubCell"/>
</dbReference>
<feature type="transmembrane region" description="Helical" evidence="11">
    <location>
        <begin position="126"/>
        <end position="146"/>
    </location>
</feature>
<evidence type="ECO:0000256" key="4">
    <source>
        <dbReference type="ARBA" id="ARBA00022630"/>
    </source>
</evidence>
<comment type="similarity">
    <text evidence="2">Belongs to the paxM FAD-dependent monooxygenase family.</text>
</comment>
<dbReference type="AlphaFoldDB" id="A0A0D2IP10"/>
<feature type="transmembrane region" description="Helical" evidence="11">
    <location>
        <begin position="368"/>
        <end position="386"/>
    </location>
</feature>
<feature type="domain" description="FAD-binding" evidence="12">
    <location>
        <begin position="594"/>
        <end position="868"/>
    </location>
</feature>
<evidence type="ECO:0000256" key="10">
    <source>
        <dbReference type="ARBA" id="ARBA00023136"/>
    </source>
</evidence>
<dbReference type="InterPro" id="IPR036188">
    <property type="entry name" value="FAD/NAD-bd_sf"/>
</dbReference>
<proteinExistence type="inferred from homology"/>
<evidence type="ECO:0000256" key="11">
    <source>
        <dbReference type="SAM" id="Phobius"/>
    </source>
</evidence>
<evidence type="ECO:0000256" key="6">
    <source>
        <dbReference type="ARBA" id="ARBA00022827"/>
    </source>
</evidence>
<evidence type="ECO:0000256" key="7">
    <source>
        <dbReference type="ARBA" id="ARBA00022989"/>
    </source>
</evidence>
<organism evidence="13 14">
    <name type="scientific">Rhinocladiella mackenziei CBS 650.93</name>
    <dbReference type="NCBI Taxonomy" id="1442369"/>
    <lineage>
        <taxon>Eukaryota</taxon>
        <taxon>Fungi</taxon>
        <taxon>Dikarya</taxon>
        <taxon>Ascomycota</taxon>
        <taxon>Pezizomycotina</taxon>
        <taxon>Eurotiomycetes</taxon>
        <taxon>Chaetothyriomycetidae</taxon>
        <taxon>Chaetothyriales</taxon>
        <taxon>Herpotrichiellaceae</taxon>
        <taxon>Rhinocladiella</taxon>
    </lineage>
</organism>
<keyword evidence="8" id="KW-0560">Oxidoreductase</keyword>
<dbReference type="SUPFAM" id="SSF103473">
    <property type="entry name" value="MFS general substrate transporter"/>
    <property type="match status" value="1"/>
</dbReference>
<comment type="subcellular location">
    <subcellularLocation>
        <location evidence="1">Membrane</location>
        <topology evidence="1">Multi-pass membrane protein</topology>
    </subcellularLocation>
</comment>
<dbReference type="EMBL" id="KN847478">
    <property type="protein sequence ID" value="KIX04881.1"/>
    <property type="molecule type" value="Genomic_DNA"/>
</dbReference>
<dbReference type="InterPro" id="IPR002938">
    <property type="entry name" value="FAD-bd"/>
</dbReference>
<dbReference type="SUPFAM" id="SSF54373">
    <property type="entry name" value="FAD-linked reductases, C-terminal domain"/>
    <property type="match status" value="1"/>
</dbReference>
<evidence type="ECO:0000256" key="8">
    <source>
        <dbReference type="ARBA" id="ARBA00023002"/>
    </source>
</evidence>
<feature type="transmembrane region" description="Helical" evidence="11">
    <location>
        <begin position="259"/>
        <end position="281"/>
    </location>
</feature>
<keyword evidence="3" id="KW-0813">Transport</keyword>
<dbReference type="GeneID" id="25293823"/>
<dbReference type="InterPro" id="IPR050493">
    <property type="entry name" value="FAD-dep_Monooxygenase_BioMet"/>
</dbReference>
<evidence type="ECO:0000313" key="13">
    <source>
        <dbReference type="EMBL" id="KIX04881.1"/>
    </source>
</evidence>
<dbReference type="SUPFAM" id="SSF51905">
    <property type="entry name" value="FAD/NAD(P)-binding domain"/>
    <property type="match status" value="1"/>
</dbReference>
<keyword evidence="5 11" id="KW-0812">Transmembrane</keyword>
<dbReference type="InterPro" id="IPR010573">
    <property type="entry name" value="MFS_Str1/Tri12-like"/>
</dbReference>
<dbReference type="PRINTS" id="PR00420">
    <property type="entry name" value="RNGMNOXGNASE"/>
</dbReference>
<dbReference type="Proteomes" id="UP000053617">
    <property type="component" value="Unassembled WGS sequence"/>
</dbReference>
<keyword evidence="6" id="KW-0274">FAD</keyword>
<dbReference type="STRING" id="1442369.A0A0D2IP10"/>